<feature type="compositionally biased region" description="Low complexity" evidence="1">
    <location>
        <begin position="259"/>
        <end position="269"/>
    </location>
</feature>
<evidence type="ECO:0000256" key="1">
    <source>
        <dbReference type="SAM" id="MobiDB-lite"/>
    </source>
</evidence>
<keyword evidence="2" id="KW-1185">Reference proteome</keyword>
<feature type="region of interest" description="Disordered" evidence="1">
    <location>
        <begin position="482"/>
        <end position="524"/>
    </location>
</feature>
<reference evidence="3" key="1">
    <citation type="submission" date="2017-02" db="UniProtKB">
        <authorList>
            <consortium name="WormBaseParasite"/>
        </authorList>
    </citation>
    <scope>IDENTIFICATION</scope>
</reference>
<dbReference type="AlphaFoldDB" id="A0A0N4Z8I8"/>
<feature type="region of interest" description="Disordered" evidence="1">
    <location>
        <begin position="122"/>
        <end position="156"/>
    </location>
</feature>
<evidence type="ECO:0000313" key="3">
    <source>
        <dbReference type="WBParaSite" id="PTRK_0000358500.1"/>
    </source>
</evidence>
<feature type="region of interest" description="Disordered" evidence="1">
    <location>
        <begin position="219"/>
        <end position="283"/>
    </location>
</feature>
<feature type="compositionally biased region" description="Basic and acidic residues" evidence="1">
    <location>
        <begin position="505"/>
        <end position="515"/>
    </location>
</feature>
<dbReference type="WBParaSite" id="PTRK_0000358500.1">
    <property type="protein sequence ID" value="PTRK_0000358500.1"/>
    <property type="gene ID" value="PTRK_0000358500"/>
</dbReference>
<evidence type="ECO:0000313" key="2">
    <source>
        <dbReference type="Proteomes" id="UP000038045"/>
    </source>
</evidence>
<name>A0A0N4Z8I8_PARTI</name>
<sequence length="524" mass="56879">MAADDAAHEGGGRPLDAVSARLAAPFARGDVGRDLFGRQGLEGDAGVDDAAGRLAASDHDDAGEDAVIAARQQFEEALGLGLVRRLFQQAAAQGDDGVSGQDDGVGRPRGHYLGLAARQTLGQTRRRLEPPRSAPAVRCGAGSTRPEPASEPKGQDATRASLLEAVGDTALGQVVRGHFDQDLVAGEDADVVLAHLAGDMGDDFVPIFQRTRKVSRAGLRSSFRRSGRSRGSPSSSATATGHGCERSPAQRCRRPGGCPATTAATYRARPQPPRAQSCSARPDRRWLRGADARSRRWRPEGWRRPPLWRTACADRSRFDLVRRGVVQMGGRHARGPTVGQVGQHGVQALHVDAQIAAAGEHQDDPTAGCLGRLEIEGQQLQRRFGQTRQAAALDRLDIAELHRRHDARAAAFPAEARQDDGQTPGFPFPADVDRPHDGVLKRGRDDLQINGVLGQQAQGLHRRQSFRRRVVVRDRLDLSAHPPRLSRAAHRRRRLPAFLPSARSRGPDDTHDRPWFRHPRLGRP</sequence>
<protein>
    <submittedName>
        <fullName evidence="3">LigA</fullName>
    </submittedName>
</protein>
<accession>A0A0N4Z8I8</accession>
<proteinExistence type="predicted"/>
<dbReference type="Proteomes" id="UP000038045">
    <property type="component" value="Unplaced"/>
</dbReference>
<organism evidence="2 3">
    <name type="scientific">Parastrongyloides trichosuri</name>
    <name type="common">Possum-specific nematode worm</name>
    <dbReference type="NCBI Taxonomy" id="131310"/>
    <lineage>
        <taxon>Eukaryota</taxon>
        <taxon>Metazoa</taxon>
        <taxon>Ecdysozoa</taxon>
        <taxon>Nematoda</taxon>
        <taxon>Chromadorea</taxon>
        <taxon>Rhabditida</taxon>
        <taxon>Tylenchina</taxon>
        <taxon>Panagrolaimomorpha</taxon>
        <taxon>Strongyloidoidea</taxon>
        <taxon>Strongyloididae</taxon>
        <taxon>Parastrongyloides</taxon>
    </lineage>
</organism>